<gene>
    <name evidence="2" type="ORF">BJ554DRAFT_5060</name>
</gene>
<proteinExistence type="predicted"/>
<comment type="caution">
    <text evidence="2">The sequence shown here is derived from an EMBL/GenBank/DDBJ whole genome shotgun (WGS) entry which is preliminary data.</text>
</comment>
<dbReference type="AlphaFoldDB" id="A0A8H8A291"/>
<name>A0A8H8A291_9FUNG</name>
<keyword evidence="3" id="KW-1185">Reference proteome</keyword>
<feature type="region of interest" description="Disordered" evidence="1">
    <location>
        <begin position="1"/>
        <end position="79"/>
    </location>
</feature>
<feature type="compositionally biased region" description="Polar residues" evidence="1">
    <location>
        <begin position="35"/>
        <end position="50"/>
    </location>
</feature>
<evidence type="ECO:0000313" key="2">
    <source>
        <dbReference type="EMBL" id="KAG5463699.1"/>
    </source>
</evidence>
<sequence>MWRKMPQSIRERKTRGRSNNTVAHNHVLFSKGKHSTTLPETVSLDSPQKNQYEEELNRRGATSCHPPSLPLSKRYEPKTSKDAPWSALSPLCESLSLVPFFFFFSKRSSERTSSAARISVAGVLFPELTHVEGKYRRRPKRTAH</sequence>
<dbReference type="Proteomes" id="UP000673691">
    <property type="component" value="Unassembled WGS sequence"/>
</dbReference>
<evidence type="ECO:0000256" key="1">
    <source>
        <dbReference type="SAM" id="MobiDB-lite"/>
    </source>
</evidence>
<accession>A0A8H8A291</accession>
<evidence type="ECO:0000313" key="3">
    <source>
        <dbReference type="Proteomes" id="UP000673691"/>
    </source>
</evidence>
<organism evidence="2 3">
    <name type="scientific">Olpidium bornovanus</name>
    <dbReference type="NCBI Taxonomy" id="278681"/>
    <lineage>
        <taxon>Eukaryota</taxon>
        <taxon>Fungi</taxon>
        <taxon>Fungi incertae sedis</taxon>
        <taxon>Olpidiomycota</taxon>
        <taxon>Olpidiomycotina</taxon>
        <taxon>Olpidiomycetes</taxon>
        <taxon>Olpidiales</taxon>
        <taxon>Olpidiaceae</taxon>
        <taxon>Olpidium</taxon>
    </lineage>
</organism>
<protein>
    <submittedName>
        <fullName evidence="2">Uncharacterized protein</fullName>
    </submittedName>
</protein>
<dbReference type="EMBL" id="JAEFCI010000220">
    <property type="protein sequence ID" value="KAG5463699.1"/>
    <property type="molecule type" value="Genomic_DNA"/>
</dbReference>
<reference evidence="2 3" key="1">
    <citation type="journal article" name="Sci. Rep.">
        <title>Genome-scale phylogenetic analyses confirm Olpidium as the closest living zoosporic fungus to the non-flagellated, terrestrial fungi.</title>
        <authorList>
            <person name="Chang Y."/>
            <person name="Rochon D."/>
            <person name="Sekimoto S."/>
            <person name="Wang Y."/>
            <person name="Chovatia M."/>
            <person name="Sandor L."/>
            <person name="Salamov A."/>
            <person name="Grigoriev I.V."/>
            <person name="Stajich J.E."/>
            <person name="Spatafora J.W."/>
        </authorList>
    </citation>
    <scope>NUCLEOTIDE SEQUENCE [LARGE SCALE GENOMIC DNA]</scope>
    <source>
        <strain evidence="2">S191</strain>
    </source>
</reference>